<dbReference type="GO" id="GO:1901222">
    <property type="term" value="P:regulation of non-canonical NF-kappaB signal transduction"/>
    <property type="evidence" value="ECO:0007669"/>
    <property type="project" value="InterPro"/>
</dbReference>
<dbReference type="InterPro" id="IPR033214">
    <property type="entry name" value="AKIP1"/>
</dbReference>
<name>A0AAD9UET8_RIDPI</name>
<accession>A0AAD9UET8</accession>
<protein>
    <submittedName>
        <fullName evidence="1">Uncharacterized protein</fullName>
    </submittedName>
</protein>
<dbReference type="AlphaFoldDB" id="A0AAD9UET8"/>
<sequence length="175" mass="20299">MHQHLDGNWRACTLCRSLRQSRGVLEKAARRRVEWPERKEYERSPVEDPLVYTTIDDAFATILEYMTVTSRQCKRFYKSCGCSNRFDKTHCNRFHTPEYTDTQRRNPLTLVTWSDANLTYINVCFCLQISVAEDVHVVVPPGSYAVTAGQWGTRQQQTHVVHIQPGQTANLDFVM</sequence>
<keyword evidence="2" id="KW-1185">Reference proteome</keyword>
<dbReference type="EMBL" id="JAODUO010000187">
    <property type="protein sequence ID" value="KAK2186843.1"/>
    <property type="molecule type" value="Genomic_DNA"/>
</dbReference>
<dbReference type="Proteomes" id="UP001209878">
    <property type="component" value="Unassembled WGS sequence"/>
</dbReference>
<comment type="caution">
    <text evidence="1">The sequence shown here is derived from an EMBL/GenBank/DDBJ whole genome shotgun (WGS) entry which is preliminary data.</text>
</comment>
<reference evidence="1" key="1">
    <citation type="journal article" date="2023" name="Mol. Biol. Evol.">
        <title>Third-Generation Sequencing Reveals the Adaptive Role of the Epigenome in Three Deep-Sea Polychaetes.</title>
        <authorList>
            <person name="Perez M."/>
            <person name="Aroh O."/>
            <person name="Sun Y."/>
            <person name="Lan Y."/>
            <person name="Juniper S.K."/>
            <person name="Young C.R."/>
            <person name="Angers B."/>
            <person name="Qian P.Y."/>
        </authorList>
    </citation>
    <scope>NUCLEOTIDE SEQUENCE</scope>
    <source>
        <strain evidence="1">R07B-5</strain>
    </source>
</reference>
<dbReference type="GO" id="GO:0005654">
    <property type="term" value="C:nucleoplasm"/>
    <property type="evidence" value="ECO:0007669"/>
    <property type="project" value="TreeGrafter"/>
</dbReference>
<dbReference type="PANTHER" id="PTHR14330:SF2">
    <property type="entry name" value="A-KINASE-INTERACTING PROTEIN 1"/>
    <property type="match status" value="1"/>
</dbReference>
<proteinExistence type="predicted"/>
<dbReference type="PANTHER" id="PTHR14330">
    <property type="entry name" value="A-KINASE-INTERACTING PROTEIN 1"/>
    <property type="match status" value="1"/>
</dbReference>
<gene>
    <name evidence="1" type="ORF">NP493_187g03034</name>
</gene>
<evidence type="ECO:0000313" key="1">
    <source>
        <dbReference type="EMBL" id="KAK2186843.1"/>
    </source>
</evidence>
<organism evidence="1 2">
    <name type="scientific">Ridgeia piscesae</name>
    <name type="common">Tubeworm</name>
    <dbReference type="NCBI Taxonomy" id="27915"/>
    <lineage>
        <taxon>Eukaryota</taxon>
        <taxon>Metazoa</taxon>
        <taxon>Spiralia</taxon>
        <taxon>Lophotrochozoa</taxon>
        <taxon>Annelida</taxon>
        <taxon>Polychaeta</taxon>
        <taxon>Sedentaria</taxon>
        <taxon>Canalipalpata</taxon>
        <taxon>Sabellida</taxon>
        <taxon>Siboglinidae</taxon>
        <taxon>Ridgeia</taxon>
    </lineage>
</organism>
<evidence type="ECO:0000313" key="2">
    <source>
        <dbReference type="Proteomes" id="UP001209878"/>
    </source>
</evidence>